<name>A0A665UIJ3_ECHNA</name>
<sequence>MALTEVNNTTCYQILDFNGEGSFGQVVKCLDLNTSEIVAIKIHKDNKDDLIKREVAMLEAVIDLCFTCLSEM</sequence>
<dbReference type="GO" id="GO:0004672">
    <property type="term" value="F:protein kinase activity"/>
    <property type="evidence" value="ECO:0007669"/>
    <property type="project" value="InterPro"/>
</dbReference>
<dbReference type="InterPro" id="IPR011009">
    <property type="entry name" value="Kinase-like_dom_sf"/>
</dbReference>
<dbReference type="AlphaFoldDB" id="A0A665UIJ3"/>
<dbReference type="OMA" id="FTCLSEM"/>
<dbReference type="InParanoid" id="A0A665UIJ3"/>
<dbReference type="Gene3D" id="3.30.200.20">
    <property type="entry name" value="Phosphorylase Kinase, domain 1"/>
    <property type="match status" value="1"/>
</dbReference>
<dbReference type="SUPFAM" id="SSF56112">
    <property type="entry name" value="Protein kinase-like (PK-like)"/>
    <property type="match status" value="1"/>
</dbReference>
<feature type="domain" description="Protein kinase" evidence="1">
    <location>
        <begin position="12"/>
        <end position="72"/>
    </location>
</feature>
<dbReference type="Proteomes" id="UP000472264">
    <property type="component" value="Chromosome 15"/>
</dbReference>
<dbReference type="Ensembl" id="ENSENLT00000019914.1">
    <property type="protein sequence ID" value="ENSENLP00000019205.1"/>
    <property type="gene ID" value="ENSENLG00000008821.1"/>
</dbReference>
<dbReference type="InterPro" id="IPR000719">
    <property type="entry name" value="Prot_kinase_dom"/>
</dbReference>
<dbReference type="GO" id="GO:0005524">
    <property type="term" value="F:ATP binding"/>
    <property type="evidence" value="ECO:0007669"/>
    <property type="project" value="InterPro"/>
</dbReference>
<protein>
    <recommendedName>
        <fullName evidence="1">Protein kinase domain-containing protein</fullName>
    </recommendedName>
</protein>
<dbReference type="PROSITE" id="PS50011">
    <property type="entry name" value="PROTEIN_KINASE_DOM"/>
    <property type="match status" value="1"/>
</dbReference>
<reference evidence="2" key="3">
    <citation type="submission" date="2025-09" db="UniProtKB">
        <authorList>
            <consortium name="Ensembl"/>
        </authorList>
    </citation>
    <scope>IDENTIFICATION</scope>
</reference>
<evidence type="ECO:0000313" key="2">
    <source>
        <dbReference type="Ensembl" id="ENSENLP00000019205.1"/>
    </source>
</evidence>
<evidence type="ECO:0000313" key="3">
    <source>
        <dbReference type="Proteomes" id="UP000472264"/>
    </source>
</evidence>
<organism evidence="2 3">
    <name type="scientific">Echeneis naucrates</name>
    <name type="common">Live sharksucker</name>
    <dbReference type="NCBI Taxonomy" id="173247"/>
    <lineage>
        <taxon>Eukaryota</taxon>
        <taxon>Metazoa</taxon>
        <taxon>Chordata</taxon>
        <taxon>Craniata</taxon>
        <taxon>Vertebrata</taxon>
        <taxon>Euteleostomi</taxon>
        <taxon>Actinopterygii</taxon>
        <taxon>Neopterygii</taxon>
        <taxon>Teleostei</taxon>
        <taxon>Neoteleostei</taxon>
        <taxon>Acanthomorphata</taxon>
        <taxon>Carangaria</taxon>
        <taxon>Carangiformes</taxon>
        <taxon>Echeneidae</taxon>
        <taxon>Echeneis</taxon>
    </lineage>
</organism>
<evidence type="ECO:0000259" key="1">
    <source>
        <dbReference type="PROSITE" id="PS50011"/>
    </source>
</evidence>
<reference evidence="2" key="1">
    <citation type="submission" date="2021-04" db="EMBL/GenBank/DDBJ databases">
        <authorList>
            <consortium name="Wellcome Sanger Institute Data Sharing"/>
        </authorList>
    </citation>
    <scope>NUCLEOTIDE SEQUENCE [LARGE SCALE GENOMIC DNA]</scope>
</reference>
<keyword evidence="3" id="KW-1185">Reference proteome</keyword>
<proteinExistence type="predicted"/>
<reference evidence="2" key="2">
    <citation type="submission" date="2025-08" db="UniProtKB">
        <authorList>
            <consortium name="Ensembl"/>
        </authorList>
    </citation>
    <scope>IDENTIFICATION</scope>
</reference>
<accession>A0A665UIJ3</accession>